<keyword evidence="13" id="KW-0325">Glycoprotein</keyword>
<evidence type="ECO:0000313" key="22">
    <source>
        <dbReference type="Proteomes" id="UP000694569"/>
    </source>
</evidence>
<dbReference type="PROSITE" id="PS50092">
    <property type="entry name" value="TSP1"/>
    <property type="match status" value="3"/>
</dbReference>
<dbReference type="PROSITE" id="PS50215">
    <property type="entry name" value="ADAM_MEPRO"/>
    <property type="match status" value="1"/>
</dbReference>
<evidence type="ECO:0000256" key="14">
    <source>
        <dbReference type="PIRSR" id="PIRSR613273-1"/>
    </source>
</evidence>
<dbReference type="Pfam" id="PF19030">
    <property type="entry name" value="TSP1_ADAMTS"/>
    <property type="match status" value="2"/>
</dbReference>
<reference evidence="21" key="2">
    <citation type="submission" date="2025-09" db="UniProtKB">
        <authorList>
            <consortium name="Ensembl"/>
        </authorList>
    </citation>
    <scope>IDENTIFICATION</scope>
</reference>
<sequence length="979" mass="108576">MANICIQVFALILMPLYPGVLGLPSREVTMPEVMPAGHGNLTLRFYALGRYMEFNLSLDDTFLGPALHIRHIGRTGGNEEGMDGLRGCFYSSQEPLAAFSLCRGVQGAFLYRQDNYIIQPMEKRMGREYLGQHLVFKATNGDARNVATKTGDILPHETGNQDRGMKSKSTGVPGQVTKTSRGRKQNITANESQEDNQGSHSPTKPSGWLEESKGTKHSQSWKDGTVTWSIFGKPVSGTAGGTDDFHPSRRRRFVSVDRFVEIMLVADNSMVRFYGEDLKLHLLTLMSVAARIYKHPSLRNSVSLVVVKVLVIEDEEAGPEVSDNGGLTLRNFCNWQQSFNPPNDRHSEHYDTAILLTRQDFCGHKSCDTLGVADIGTVCDPNKSCSVIEDDGLQAAYTLAHELAHVLSIPHDNSKNCEKVFGELGKNYLMAPLFIQLNKSVPWSPCSAKHLTEFFDSGHGDCLLDAPSMSLELPEEPPGSSSLYDLDSQCRQIFGKEFSYCPNSRYVCAQLWCKIEGEQVCHTKNGTLHWADGTSCAEGRVCGDGICLDEEDVAGPKVMVDGNWGNWGSWGECSRTCGGGVQFSYRECDDPEPQNGGKYCKGQRVMYESCNTQECQEQEQSFRDQQCETYNRYNNTDGEGRLLEWIPKYSGVSPRDRCKLVCQARGRSEFKVFQPKVVDGTLCGPESLSICVQGQCLKAGCDHVLGSSKKVDKCGVCGGDGSSCRKISGSLNKSKFGYTDIVTIPAGATNIDVKQRSHRGVIYDGNYLAIKRTADDTYLLNGDVVSSVEQDLHLKGTILKYSGSSTTLERIQSFQPLPEGLTIQLLRVVEEVVPPKVKYMFYVPKTLQYPKTKPKEKLSHHLLRPLLTSRWVFGDWSPCSKTCGSGWQRRNVECQNVEGGASDQCSPELRPEDIRHCADLPCPMWTAAAWTQCSQTCGEGVRTQRILCIDYTGKEADEEKCDPRKRLPEVPSPCLLVEC</sequence>
<dbReference type="InterPro" id="IPR001590">
    <property type="entry name" value="Peptidase_M12B"/>
</dbReference>
<comment type="caution">
    <text evidence="17">Lacks conserved residue(s) required for the propagation of feature annotation.</text>
</comment>
<dbReference type="GO" id="GO:0030198">
    <property type="term" value="P:extracellular matrix organization"/>
    <property type="evidence" value="ECO:0007669"/>
    <property type="project" value="InterPro"/>
</dbReference>
<dbReference type="GO" id="GO:0031012">
    <property type="term" value="C:extracellular matrix"/>
    <property type="evidence" value="ECO:0007669"/>
    <property type="project" value="TreeGrafter"/>
</dbReference>
<dbReference type="Ensembl" id="ENSLLET00000024576.1">
    <property type="protein sequence ID" value="ENSLLEP00000023669.1"/>
    <property type="gene ID" value="ENSLLEG00000015051.1"/>
</dbReference>
<protein>
    <submittedName>
        <fullName evidence="21">ADAM metallopeptidase with thrombospondin type 1 motif 8</fullName>
    </submittedName>
</protein>
<evidence type="ECO:0000259" key="20">
    <source>
        <dbReference type="PROSITE" id="PS50215"/>
    </source>
</evidence>
<evidence type="ECO:0000256" key="5">
    <source>
        <dbReference type="ARBA" id="ARBA00022685"/>
    </source>
</evidence>
<organism evidence="21 22">
    <name type="scientific">Leptobrachium leishanense</name>
    <name type="common">Leishan spiny toad</name>
    <dbReference type="NCBI Taxonomy" id="445787"/>
    <lineage>
        <taxon>Eukaryota</taxon>
        <taxon>Metazoa</taxon>
        <taxon>Chordata</taxon>
        <taxon>Craniata</taxon>
        <taxon>Vertebrata</taxon>
        <taxon>Euteleostomi</taxon>
        <taxon>Amphibia</taxon>
        <taxon>Batrachia</taxon>
        <taxon>Anura</taxon>
        <taxon>Pelobatoidea</taxon>
        <taxon>Megophryidae</taxon>
        <taxon>Leptobrachium</taxon>
    </lineage>
</organism>
<feature type="disulfide bond" evidence="16">
    <location>
        <begin position="536"/>
        <end position="547"/>
    </location>
</feature>
<evidence type="ECO:0000256" key="16">
    <source>
        <dbReference type="PIRSR" id="PIRSR613273-3"/>
    </source>
</evidence>
<dbReference type="InterPro" id="IPR013277">
    <property type="entry name" value="Pept_M12B_ADAM-TS8"/>
</dbReference>
<evidence type="ECO:0000256" key="8">
    <source>
        <dbReference type="ARBA" id="ARBA00022737"/>
    </source>
</evidence>
<keyword evidence="7 19" id="KW-0732">Signal</keyword>
<reference evidence="21" key="1">
    <citation type="submission" date="2025-08" db="UniProtKB">
        <authorList>
            <consortium name="Ensembl"/>
        </authorList>
    </citation>
    <scope>IDENTIFICATION</scope>
</reference>
<keyword evidence="15" id="KW-0106">Calcium</keyword>
<feature type="binding site" evidence="15 17">
    <location>
        <position position="401"/>
    </location>
    <ligand>
        <name>Zn(2+)</name>
        <dbReference type="ChEBI" id="CHEBI:29105"/>
        <note>catalytic</note>
    </ligand>
</feature>
<feature type="disulfide bond" evidence="16">
    <location>
        <begin position="333"/>
        <end position="385"/>
    </location>
</feature>
<evidence type="ECO:0000256" key="18">
    <source>
        <dbReference type="SAM" id="MobiDB-lite"/>
    </source>
</evidence>
<dbReference type="SUPFAM" id="SSF55486">
    <property type="entry name" value="Metalloproteases ('zincins'), catalytic domain"/>
    <property type="match status" value="1"/>
</dbReference>
<dbReference type="InterPro" id="IPR036383">
    <property type="entry name" value="TSP1_rpt_sf"/>
</dbReference>
<evidence type="ECO:0000256" key="17">
    <source>
        <dbReference type="PROSITE-ProRule" id="PRU00276"/>
    </source>
</evidence>
<dbReference type="Proteomes" id="UP000694569">
    <property type="component" value="Unplaced"/>
</dbReference>
<evidence type="ECO:0000256" key="2">
    <source>
        <dbReference type="ARBA" id="ARBA00022525"/>
    </source>
</evidence>
<dbReference type="FunFam" id="2.20.100.10:FF:000005">
    <property type="entry name" value="ADAM metallopeptidase with thrombospondin type 1 motif 9"/>
    <property type="match status" value="1"/>
</dbReference>
<feature type="binding site" evidence="15">
    <location>
        <position position="344"/>
    </location>
    <ligand>
        <name>Ca(2+)</name>
        <dbReference type="ChEBI" id="CHEBI:29108"/>
        <label>2</label>
    </ligand>
</feature>
<dbReference type="PRINTS" id="PR01861">
    <property type="entry name" value="ADAMTS8"/>
</dbReference>
<feature type="binding site" evidence="15 17">
    <location>
        <position position="411"/>
    </location>
    <ligand>
        <name>Zn(2+)</name>
        <dbReference type="ChEBI" id="CHEBI:29105"/>
        <note>catalytic</note>
    </ligand>
</feature>
<dbReference type="InterPro" id="IPR013273">
    <property type="entry name" value="ADAMTS/ADAMTS-like"/>
</dbReference>
<dbReference type="InterPro" id="IPR000884">
    <property type="entry name" value="TSP1_rpt"/>
</dbReference>
<dbReference type="PANTHER" id="PTHR13723">
    <property type="entry name" value="ADAMTS A DISINTEGRIN AND METALLOPROTEASE WITH THROMBOSPONDIN MOTIFS PROTEASE"/>
    <property type="match status" value="1"/>
</dbReference>
<keyword evidence="3" id="KW-0272">Extracellular matrix</keyword>
<feature type="binding site" evidence="15">
    <location>
        <position position="351"/>
    </location>
    <ligand>
        <name>Ca(2+)</name>
        <dbReference type="ChEBI" id="CHEBI:29108"/>
        <label>1</label>
    </ligand>
</feature>
<keyword evidence="10 15" id="KW-0862">Zinc</keyword>
<keyword evidence="12 16" id="KW-1015">Disulfide bond</keyword>
<dbReference type="CDD" id="cd04273">
    <property type="entry name" value="ZnMc_ADAMTS_like"/>
    <property type="match status" value="1"/>
</dbReference>
<accession>A0A8C5PJA5</accession>
<dbReference type="SUPFAM" id="SSF82895">
    <property type="entry name" value="TSP-1 type 1 repeat"/>
    <property type="match status" value="3"/>
</dbReference>
<dbReference type="FunFam" id="2.60.120.830:FF:000001">
    <property type="entry name" value="A disintegrin and metalloproteinase with thrombospondin motifs 1"/>
    <property type="match status" value="1"/>
</dbReference>
<feature type="binding site" evidence="15">
    <location>
        <position position="465"/>
    </location>
    <ligand>
        <name>Ca(2+)</name>
        <dbReference type="ChEBI" id="CHEBI:29108"/>
        <label>2</label>
    </ligand>
</feature>
<feature type="binding site" evidence="15">
    <location>
        <position position="261"/>
    </location>
    <ligand>
        <name>Ca(2+)</name>
        <dbReference type="ChEBI" id="CHEBI:29108"/>
        <label>2</label>
    </ligand>
</feature>
<comment type="cofactor">
    <cofactor evidence="15">
        <name>Zn(2+)</name>
        <dbReference type="ChEBI" id="CHEBI:29105"/>
    </cofactor>
    <text evidence="15">Binds 1 zinc ion per subunit.</text>
</comment>
<dbReference type="GO" id="GO:0008270">
    <property type="term" value="F:zinc ion binding"/>
    <property type="evidence" value="ECO:0007669"/>
    <property type="project" value="InterPro"/>
</dbReference>
<dbReference type="Gene3D" id="2.60.120.830">
    <property type="match status" value="1"/>
</dbReference>
<evidence type="ECO:0000256" key="12">
    <source>
        <dbReference type="ARBA" id="ARBA00023157"/>
    </source>
</evidence>
<evidence type="ECO:0000256" key="13">
    <source>
        <dbReference type="ARBA" id="ARBA00023180"/>
    </source>
</evidence>
<feature type="active site" evidence="14 17">
    <location>
        <position position="402"/>
    </location>
</feature>
<evidence type="ECO:0000313" key="21">
    <source>
        <dbReference type="Ensembl" id="ENSLLEP00000023669.1"/>
    </source>
</evidence>
<dbReference type="GO" id="GO:0006508">
    <property type="term" value="P:proteolysis"/>
    <property type="evidence" value="ECO:0007669"/>
    <property type="project" value="UniProtKB-KW"/>
</dbReference>
<dbReference type="PANTHER" id="PTHR13723:SF41">
    <property type="entry name" value="A DISINTEGRIN AND METALLOPROTEINASE WITH THROMBOSPONDIN MOTIFS 8"/>
    <property type="match status" value="1"/>
</dbReference>
<evidence type="ECO:0000256" key="9">
    <source>
        <dbReference type="ARBA" id="ARBA00022801"/>
    </source>
</evidence>
<dbReference type="AlphaFoldDB" id="A0A8C5PJA5"/>
<feature type="disulfide bond" evidence="16">
    <location>
        <begin position="508"/>
        <end position="542"/>
    </location>
</feature>
<feature type="disulfide bond" evidence="16">
    <location>
        <begin position="417"/>
        <end position="446"/>
    </location>
</feature>
<dbReference type="Gene3D" id="3.40.1620.60">
    <property type="match status" value="1"/>
</dbReference>
<evidence type="ECO:0000256" key="19">
    <source>
        <dbReference type="SAM" id="SignalP"/>
    </source>
</evidence>
<feature type="disulfide bond" evidence="16">
    <location>
        <begin position="588"/>
        <end position="600"/>
    </location>
</feature>
<dbReference type="InterPro" id="IPR050439">
    <property type="entry name" value="ADAMTS_ADAMTS-like"/>
</dbReference>
<gene>
    <name evidence="21" type="primary">ADAMTS8</name>
</gene>
<feature type="disulfide bond" evidence="16">
    <location>
        <begin position="490"/>
        <end position="513"/>
    </location>
</feature>
<dbReference type="PRINTS" id="PR01857">
    <property type="entry name" value="ADAMTSFAMILY"/>
</dbReference>
<dbReference type="Pfam" id="PF19236">
    <property type="entry name" value="ADAMTS_CR_3"/>
    <property type="match status" value="1"/>
</dbReference>
<evidence type="ECO:0000256" key="4">
    <source>
        <dbReference type="ARBA" id="ARBA00022670"/>
    </source>
</evidence>
<evidence type="ECO:0000256" key="11">
    <source>
        <dbReference type="ARBA" id="ARBA00023049"/>
    </source>
</evidence>
<name>A0A8C5PJA5_9ANUR</name>
<dbReference type="InterPro" id="IPR010294">
    <property type="entry name" value="ADAMTS_spacer1"/>
</dbReference>
<dbReference type="Pfam" id="PF05986">
    <property type="entry name" value="ADAMTS_spacer1"/>
    <property type="match status" value="1"/>
</dbReference>
<feature type="region of interest" description="Disordered" evidence="18">
    <location>
        <begin position="149"/>
        <end position="220"/>
    </location>
</feature>
<keyword evidence="8" id="KW-0677">Repeat</keyword>
<feature type="binding site" evidence="15">
    <location>
        <position position="344"/>
    </location>
    <ligand>
        <name>Ca(2+)</name>
        <dbReference type="ChEBI" id="CHEBI:29108"/>
        <label>1</label>
    </ligand>
</feature>
<evidence type="ECO:0000256" key="15">
    <source>
        <dbReference type="PIRSR" id="PIRSR613273-2"/>
    </source>
</evidence>
<feature type="compositionally biased region" description="Polar residues" evidence="18">
    <location>
        <begin position="167"/>
        <end position="204"/>
    </location>
</feature>
<keyword evidence="4" id="KW-0645">Protease</keyword>
<dbReference type="Pfam" id="PF01421">
    <property type="entry name" value="Reprolysin"/>
    <property type="match status" value="1"/>
</dbReference>
<evidence type="ECO:0000256" key="10">
    <source>
        <dbReference type="ARBA" id="ARBA00022833"/>
    </source>
</evidence>
<keyword evidence="22" id="KW-1185">Reference proteome</keyword>
<keyword evidence="5" id="KW-0165">Cleavage on pair of basic residues</keyword>
<feature type="signal peptide" evidence="19">
    <location>
        <begin position="1"/>
        <end position="22"/>
    </location>
</feature>
<dbReference type="GeneTree" id="ENSGT00940000159642"/>
<evidence type="ECO:0000256" key="1">
    <source>
        <dbReference type="ARBA" id="ARBA00004498"/>
    </source>
</evidence>
<proteinExistence type="predicted"/>
<feature type="binding site" evidence="15">
    <location>
        <position position="462"/>
    </location>
    <ligand>
        <name>Ca(2+)</name>
        <dbReference type="ChEBI" id="CHEBI:29108"/>
        <label>1</label>
    </ligand>
</feature>
<feature type="chain" id="PRO_5034784608" evidence="19">
    <location>
        <begin position="23"/>
        <end position="979"/>
    </location>
</feature>
<feature type="binding site" evidence="15">
    <location>
        <position position="261"/>
    </location>
    <ligand>
        <name>Ca(2+)</name>
        <dbReference type="ChEBI" id="CHEBI:29108"/>
        <label>1</label>
    </ligand>
</feature>
<dbReference type="FunFam" id="3.40.390.10:FF:000001">
    <property type="entry name" value="A disintegrin and metalloproteinase with thrombospondin motifs 1"/>
    <property type="match status" value="1"/>
</dbReference>
<feature type="binding site" evidence="15">
    <location>
        <position position="465"/>
    </location>
    <ligand>
        <name>Ca(2+)</name>
        <dbReference type="ChEBI" id="CHEBI:29108"/>
        <label>1</label>
    </ligand>
</feature>
<comment type="subcellular location">
    <subcellularLocation>
        <location evidence="1">Secreted</location>
        <location evidence="1">Extracellular space</location>
        <location evidence="1">Extracellular matrix</location>
    </subcellularLocation>
</comment>
<keyword evidence="2" id="KW-0964">Secreted</keyword>
<dbReference type="InterPro" id="IPR045371">
    <property type="entry name" value="ADAMTS_CR_3"/>
</dbReference>
<keyword evidence="11" id="KW-0482">Metalloprotease</keyword>
<evidence type="ECO:0000256" key="7">
    <source>
        <dbReference type="ARBA" id="ARBA00022729"/>
    </source>
</evidence>
<feature type="disulfide bond" evidence="16">
    <location>
        <begin position="577"/>
        <end position="615"/>
    </location>
</feature>
<evidence type="ECO:0000256" key="6">
    <source>
        <dbReference type="ARBA" id="ARBA00022723"/>
    </source>
</evidence>
<dbReference type="InterPro" id="IPR041645">
    <property type="entry name" value="ADAMTS_CR_2"/>
</dbReference>
<feature type="disulfide bond" evidence="16">
    <location>
        <begin position="379"/>
        <end position="462"/>
    </location>
</feature>
<dbReference type="FunFam" id="2.20.100.10:FF:000006">
    <property type="entry name" value="A disintegrin and metalloproteinase with thrombospondin motifs 1"/>
    <property type="match status" value="1"/>
</dbReference>
<keyword evidence="6 15" id="KW-0479">Metal-binding</keyword>
<feature type="binding site" evidence="15 17">
    <location>
        <position position="405"/>
    </location>
    <ligand>
        <name>Zn(2+)</name>
        <dbReference type="ChEBI" id="CHEBI:29105"/>
        <note>catalytic</note>
    </ligand>
</feature>
<dbReference type="SMART" id="SM00209">
    <property type="entry name" value="TSP1"/>
    <property type="match status" value="3"/>
</dbReference>
<keyword evidence="9" id="KW-0378">Hydrolase</keyword>
<feature type="disulfide bond" evidence="16">
    <location>
        <begin position="501"/>
        <end position="521"/>
    </location>
</feature>
<dbReference type="OrthoDB" id="412680at2759"/>
<dbReference type="Pfam" id="PF17771">
    <property type="entry name" value="ADAMTS_CR_2"/>
    <property type="match status" value="1"/>
</dbReference>
<evidence type="ECO:0000256" key="3">
    <source>
        <dbReference type="ARBA" id="ARBA00022530"/>
    </source>
</evidence>
<feature type="disulfide bond" evidence="16">
    <location>
        <begin position="573"/>
        <end position="610"/>
    </location>
</feature>
<dbReference type="Gene3D" id="2.20.100.10">
    <property type="entry name" value="Thrombospondin type-1 (TSP1) repeat"/>
    <property type="match status" value="3"/>
</dbReference>
<dbReference type="InterPro" id="IPR024079">
    <property type="entry name" value="MetalloPept_cat_dom_sf"/>
</dbReference>
<dbReference type="Gene3D" id="3.40.390.10">
    <property type="entry name" value="Collagenase (Catalytic Domain)"/>
    <property type="match status" value="1"/>
</dbReference>
<feature type="domain" description="Peptidase M12B" evidence="20">
    <location>
        <begin position="258"/>
        <end position="467"/>
    </location>
</feature>
<dbReference type="GO" id="GO:0004222">
    <property type="term" value="F:metalloendopeptidase activity"/>
    <property type="evidence" value="ECO:0007669"/>
    <property type="project" value="InterPro"/>
</dbReference>
<feature type="disulfide bond" evidence="16">
    <location>
        <begin position="362"/>
        <end position="367"/>
    </location>
</feature>
<dbReference type="Pfam" id="PF00090">
    <property type="entry name" value="TSP_1"/>
    <property type="match status" value="1"/>
</dbReference>